<evidence type="ECO:0000313" key="3">
    <source>
        <dbReference type="EMBL" id="KAI1878900.1"/>
    </source>
</evidence>
<dbReference type="GO" id="GO:0045820">
    <property type="term" value="P:negative regulation of glycolytic process"/>
    <property type="evidence" value="ECO:0007669"/>
    <property type="project" value="TreeGrafter"/>
</dbReference>
<dbReference type="InterPro" id="IPR013078">
    <property type="entry name" value="His_Pase_superF_clade-1"/>
</dbReference>
<dbReference type="InterPro" id="IPR029033">
    <property type="entry name" value="His_PPase_superfam"/>
</dbReference>
<keyword evidence="4" id="KW-1185">Reference proteome</keyword>
<dbReference type="PANTHER" id="PTHR46517:SF1">
    <property type="entry name" value="FRUCTOSE-2,6-BISPHOSPHATASE TIGAR"/>
    <property type="match status" value="1"/>
</dbReference>
<protein>
    <recommendedName>
        <fullName evidence="5">Phosphoglycerate mutase family protein</fullName>
    </recommendedName>
</protein>
<comment type="caution">
    <text evidence="3">The sequence shown here is derived from an EMBL/GenBank/DDBJ whole genome shotgun (WGS) entry which is preliminary data.</text>
</comment>
<dbReference type="InterPro" id="IPR001345">
    <property type="entry name" value="PG/BPGM_mutase_AS"/>
</dbReference>
<dbReference type="Gene3D" id="3.40.50.1240">
    <property type="entry name" value="Phosphoglycerate mutase-like"/>
    <property type="match status" value="1"/>
</dbReference>
<dbReference type="GO" id="GO:0043456">
    <property type="term" value="P:regulation of pentose-phosphate shunt"/>
    <property type="evidence" value="ECO:0007669"/>
    <property type="project" value="TreeGrafter"/>
</dbReference>
<evidence type="ECO:0000256" key="2">
    <source>
        <dbReference type="PIRSR" id="PIRSR613078-2"/>
    </source>
</evidence>
<evidence type="ECO:0008006" key="5">
    <source>
        <dbReference type="Google" id="ProtNLM"/>
    </source>
</evidence>
<proteinExistence type="predicted"/>
<organism evidence="3 4">
    <name type="scientific">Neoarthrinium moseri</name>
    <dbReference type="NCBI Taxonomy" id="1658444"/>
    <lineage>
        <taxon>Eukaryota</taxon>
        <taxon>Fungi</taxon>
        <taxon>Dikarya</taxon>
        <taxon>Ascomycota</taxon>
        <taxon>Pezizomycotina</taxon>
        <taxon>Sordariomycetes</taxon>
        <taxon>Xylariomycetidae</taxon>
        <taxon>Amphisphaeriales</taxon>
        <taxon>Apiosporaceae</taxon>
        <taxon>Neoarthrinium</taxon>
    </lineage>
</organism>
<feature type="binding site" evidence="2">
    <location>
        <begin position="7"/>
        <end position="14"/>
    </location>
    <ligand>
        <name>substrate</name>
    </ligand>
</feature>
<keyword evidence="1" id="KW-0378">Hydrolase</keyword>
<dbReference type="AlphaFoldDB" id="A0A9P9WTY1"/>
<dbReference type="SMART" id="SM00855">
    <property type="entry name" value="PGAM"/>
    <property type="match status" value="1"/>
</dbReference>
<reference evidence="3" key="1">
    <citation type="submission" date="2021-03" db="EMBL/GenBank/DDBJ databases">
        <title>Revisited historic fungal species revealed as producer of novel bioactive compounds through whole genome sequencing and comparative genomics.</title>
        <authorList>
            <person name="Vignolle G.A."/>
            <person name="Hochenegger N."/>
            <person name="Mach R.L."/>
            <person name="Mach-Aigner A.R."/>
            <person name="Javad Rahimi M."/>
            <person name="Salim K.A."/>
            <person name="Chan C.M."/>
            <person name="Lim L.B.L."/>
            <person name="Cai F."/>
            <person name="Druzhinina I.S."/>
            <person name="U'Ren J.M."/>
            <person name="Derntl C."/>
        </authorList>
    </citation>
    <scope>NUCLEOTIDE SEQUENCE</scope>
    <source>
        <strain evidence="3">TUCIM 5799</strain>
    </source>
</reference>
<dbReference type="PROSITE" id="PS00175">
    <property type="entry name" value="PG_MUTASE"/>
    <property type="match status" value="1"/>
</dbReference>
<dbReference type="PANTHER" id="PTHR46517">
    <property type="entry name" value="FRUCTOSE-2,6-BISPHOSPHATASE TIGAR"/>
    <property type="match status" value="1"/>
</dbReference>
<evidence type="ECO:0000256" key="1">
    <source>
        <dbReference type="ARBA" id="ARBA00022801"/>
    </source>
</evidence>
<dbReference type="OrthoDB" id="354304at2759"/>
<dbReference type="GO" id="GO:0005829">
    <property type="term" value="C:cytosol"/>
    <property type="evidence" value="ECO:0007669"/>
    <property type="project" value="TreeGrafter"/>
</dbReference>
<dbReference type="Proteomes" id="UP000829685">
    <property type="component" value="Unassembled WGS sequence"/>
</dbReference>
<dbReference type="GO" id="GO:0004331">
    <property type="term" value="F:fructose-2,6-bisphosphate 2-phosphatase activity"/>
    <property type="evidence" value="ECO:0007669"/>
    <property type="project" value="TreeGrafter"/>
</dbReference>
<evidence type="ECO:0000313" key="4">
    <source>
        <dbReference type="Proteomes" id="UP000829685"/>
    </source>
</evidence>
<name>A0A9P9WTY1_9PEZI</name>
<accession>A0A9P9WTY1</accession>
<sequence>MLLFLIRHGESVDNVAGVYAGVRDSPLTNHGVLQAKRLGAHLASRRDVTGPVVSLFTSNLRRAYLTAEAIADAQGANTPRPDGSSSRLEPVQLTELREKNFGSGEGIKYGALSSRRTAGDLEQDEETREQMTVRVNRFIDTHLRAILEKHAPEKVSVVIVAHGLILGSLLKALTTHFPDVNSAPSQGPHEQPLASWSNTGVLQAKIKPTCAADASTSVLDGQRRREDLNRPRLSMMVQLVNNVDHLVGLKKTRGGIGSARFDTRQRKMTSFFTPAKKRKADEAE</sequence>
<feature type="binding site" evidence="2">
    <location>
        <position position="62"/>
    </location>
    <ligand>
        <name>substrate</name>
    </ligand>
</feature>
<dbReference type="SUPFAM" id="SSF53254">
    <property type="entry name" value="Phosphoglycerate mutase-like"/>
    <property type="match status" value="1"/>
</dbReference>
<dbReference type="Pfam" id="PF00300">
    <property type="entry name" value="His_Phos_1"/>
    <property type="match status" value="1"/>
</dbReference>
<dbReference type="InterPro" id="IPR051695">
    <property type="entry name" value="Phosphoglycerate_Mutase"/>
</dbReference>
<gene>
    <name evidence="3" type="ORF">JX265_003077</name>
</gene>
<dbReference type="EMBL" id="JAFIMR010000005">
    <property type="protein sequence ID" value="KAI1878900.1"/>
    <property type="molecule type" value="Genomic_DNA"/>
</dbReference>
<dbReference type="CDD" id="cd07067">
    <property type="entry name" value="HP_PGM_like"/>
    <property type="match status" value="1"/>
</dbReference>